<accession>A0A5S5MBP3</accession>
<proteinExistence type="predicted"/>
<sequence length="265" mass="29844">MQLLAVAPSMLNGKKWRRFNNYSFAAKDPVINIVGAEVGKASLAMPLAFIVSEFQYTLVAVLSPVNNENAFISPQGSWLGNYVPATFRSYPFRLYQAEDMKAPALCIEADSNLLVDQGDDTAADALEFFDENGKPAAELQKVIDFLTQIERNRIATQKVVDLVAQLDLLEPWDYQPLVDDTIQKVNGLYRINEKKLNDLSSAEFQHLRDEAALPIIYAQLISTNHITVFDHLFRLRKKVSSSQVKPLDIGQIEELFSDNDDTLKF</sequence>
<keyword evidence="2" id="KW-1185">Reference proteome</keyword>
<dbReference type="OrthoDB" id="9806524at2"/>
<name>A0A5S5MBP3_9BACT</name>
<comment type="caution">
    <text evidence="1">The sequence shown here is derived from an EMBL/GenBank/DDBJ whole genome shotgun (WGS) entry which is preliminary data.</text>
</comment>
<dbReference type="RefSeq" id="WP_139450975.1">
    <property type="nucleotide sequence ID" value="NZ_VDMB01000049.1"/>
</dbReference>
<evidence type="ECO:0000313" key="1">
    <source>
        <dbReference type="EMBL" id="TYT73157.1"/>
    </source>
</evidence>
<reference evidence="1 2" key="1">
    <citation type="submission" date="2019-06" db="EMBL/GenBank/DDBJ databases">
        <title>Desulfobotulus mexicanus sp. nov., a novel sulfate-reducing bacterium isolated from the sediment of an alkaline crater lake in Mexico.</title>
        <authorList>
            <person name="Hirschler-Rea A."/>
        </authorList>
    </citation>
    <scope>NUCLEOTIDE SEQUENCE [LARGE SCALE GENOMIC DNA]</scope>
    <source>
        <strain evidence="1 2">PAR22N</strain>
    </source>
</reference>
<dbReference type="InterPro" id="IPR010836">
    <property type="entry name" value="SapC"/>
</dbReference>
<dbReference type="Proteomes" id="UP000321899">
    <property type="component" value="Unassembled WGS sequence"/>
</dbReference>
<dbReference type="Pfam" id="PF07277">
    <property type="entry name" value="SapC"/>
    <property type="match status" value="1"/>
</dbReference>
<dbReference type="EMBL" id="VDMB01000049">
    <property type="protein sequence ID" value="TYT73157.1"/>
    <property type="molecule type" value="Genomic_DNA"/>
</dbReference>
<dbReference type="AlphaFoldDB" id="A0A5S5MBP3"/>
<evidence type="ECO:0000313" key="2">
    <source>
        <dbReference type="Proteomes" id="UP000321899"/>
    </source>
</evidence>
<protein>
    <submittedName>
        <fullName evidence="1">SapC family protein</fullName>
    </submittedName>
</protein>
<organism evidence="1 2">
    <name type="scientific">Desulfobotulus mexicanus</name>
    <dbReference type="NCBI Taxonomy" id="2586642"/>
    <lineage>
        <taxon>Bacteria</taxon>
        <taxon>Pseudomonadati</taxon>
        <taxon>Thermodesulfobacteriota</taxon>
        <taxon>Desulfobacteria</taxon>
        <taxon>Desulfobacterales</taxon>
        <taxon>Desulfobacteraceae</taxon>
        <taxon>Desulfobotulus</taxon>
    </lineage>
</organism>
<gene>
    <name evidence="1" type="ORF">FIM25_16625</name>
</gene>